<name>A0A7S4QI88_9DINO</name>
<dbReference type="EMBL" id="HBNR01030591">
    <property type="protein sequence ID" value="CAE4584488.1"/>
    <property type="molecule type" value="Transcribed_RNA"/>
</dbReference>
<feature type="chain" id="PRO_5030750563" evidence="1">
    <location>
        <begin position="19"/>
        <end position="170"/>
    </location>
</feature>
<gene>
    <name evidence="2" type="ORF">AMON00008_LOCUS20891</name>
</gene>
<reference evidence="2" key="1">
    <citation type="submission" date="2021-01" db="EMBL/GenBank/DDBJ databases">
        <authorList>
            <person name="Corre E."/>
            <person name="Pelletier E."/>
            <person name="Niang G."/>
            <person name="Scheremetjew M."/>
            <person name="Finn R."/>
            <person name="Kale V."/>
            <person name="Holt S."/>
            <person name="Cochrane G."/>
            <person name="Meng A."/>
            <person name="Brown T."/>
            <person name="Cohen L."/>
        </authorList>
    </citation>
    <scope>NUCLEOTIDE SEQUENCE</scope>
    <source>
        <strain evidence="2">CCMP3105</strain>
    </source>
</reference>
<feature type="signal peptide" evidence="1">
    <location>
        <begin position="1"/>
        <end position="18"/>
    </location>
</feature>
<protein>
    <submittedName>
        <fullName evidence="2">Uncharacterized protein</fullName>
    </submittedName>
</protein>
<dbReference type="AlphaFoldDB" id="A0A7S4QI88"/>
<accession>A0A7S4QI88</accession>
<sequence>MARAALVLAALLATPAAASRGGVRAADAWTPTPCSELEPGVPCRKLYEHPAGSTFVGACPVESMTRPDACAAQFEGKDDASKCPQLSCSKALGVTFKLVCGGGCCPTCWAPDHVLAIDRHTALESPETVPTAPQAPPTCAGASCFEPVCADGFTKGYVQGNCCYSCVAGR</sequence>
<evidence type="ECO:0000313" key="2">
    <source>
        <dbReference type="EMBL" id="CAE4584488.1"/>
    </source>
</evidence>
<proteinExistence type="predicted"/>
<organism evidence="2">
    <name type="scientific">Alexandrium monilatum</name>
    <dbReference type="NCBI Taxonomy" id="311494"/>
    <lineage>
        <taxon>Eukaryota</taxon>
        <taxon>Sar</taxon>
        <taxon>Alveolata</taxon>
        <taxon>Dinophyceae</taxon>
        <taxon>Gonyaulacales</taxon>
        <taxon>Pyrocystaceae</taxon>
        <taxon>Alexandrium</taxon>
    </lineage>
</organism>
<keyword evidence="1" id="KW-0732">Signal</keyword>
<evidence type="ECO:0000256" key="1">
    <source>
        <dbReference type="SAM" id="SignalP"/>
    </source>
</evidence>